<accession>A0ABN8I2X3</accession>
<gene>
    <name evidence="1" type="ORF">IPOD504_LOCUS5813</name>
</gene>
<name>A0ABN8I2X3_9NEOP</name>
<sequence length="68" mass="7747">MSQPKLLPTVAQLADLKIRQGHLRHRDARPAWTGRGDPDTIFASLDLASLYERPECSTSRVSVDRWRC</sequence>
<keyword evidence="2" id="KW-1185">Reference proteome</keyword>
<evidence type="ECO:0000313" key="2">
    <source>
        <dbReference type="Proteomes" id="UP000837857"/>
    </source>
</evidence>
<protein>
    <submittedName>
        <fullName evidence="1">Uncharacterized protein</fullName>
    </submittedName>
</protein>
<proteinExistence type="predicted"/>
<dbReference type="Proteomes" id="UP000837857">
    <property type="component" value="Chromosome 17"/>
</dbReference>
<dbReference type="EMBL" id="OW152829">
    <property type="protein sequence ID" value="CAH2047519.1"/>
    <property type="molecule type" value="Genomic_DNA"/>
</dbReference>
<reference evidence="1" key="1">
    <citation type="submission" date="2022-03" db="EMBL/GenBank/DDBJ databases">
        <authorList>
            <person name="Martin H S."/>
        </authorList>
    </citation>
    <scope>NUCLEOTIDE SEQUENCE</scope>
</reference>
<feature type="non-terminal residue" evidence="1">
    <location>
        <position position="68"/>
    </location>
</feature>
<organism evidence="1 2">
    <name type="scientific">Iphiclides podalirius</name>
    <name type="common">scarce swallowtail</name>
    <dbReference type="NCBI Taxonomy" id="110791"/>
    <lineage>
        <taxon>Eukaryota</taxon>
        <taxon>Metazoa</taxon>
        <taxon>Ecdysozoa</taxon>
        <taxon>Arthropoda</taxon>
        <taxon>Hexapoda</taxon>
        <taxon>Insecta</taxon>
        <taxon>Pterygota</taxon>
        <taxon>Neoptera</taxon>
        <taxon>Endopterygota</taxon>
        <taxon>Lepidoptera</taxon>
        <taxon>Glossata</taxon>
        <taxon>Ditrysia</taxon>
        <taxon>Papilionoidea</taxon>
        <taxon>Papilionidae</taxon>
        <taxon>Papilioninae</taxon>
        <taxon>Iphiclides</taxon>
    </lineage>
</organism>
<evidence type="ECO:0000313" key="1">
    <source>
        <dbReference type="EMBL" id="CAH2047519.1"/>
    </source>
</evidence>